<dbReference type="PANTHER" id="PTHR30486:SF6">
    <property type="entry name" value="TYPE IV PILUS RETRACTATION ATPASE PILT"/>
    <property type="match status" value="1"/>
</dbReference>
<keyword evidence="4" id="KW-1185">Reference proteome</keyword>
<protein>
    <submittedName>
        <fullName evidence="3">CpaF family protein</fullName>
    </submittedName>
</protein>
<name>A0ABZ2KHS1_9BACT</name>
<accession>A0ABZ2KHS1</accession>
<dbReference type="EMBL" id="CP089982">
    <property type="protein sequence ID" value="WXA96605.1"/>
    <property type="molecule type" value="Genomic_DNA"/>
</dbReference>
<dbReference type="RefSeq" id="WP_394847225.1">
    <property type="nucleotide sequence ID" value="NZ_CP089982.1"/>
</dbReference>
<reference evidence="3 4" key="1">
    <citation type="submission" date="2021-12" db="EMBL/GenBank/DDBJ databases">
        <title>Discovery of the Pendulisporaceae a myxobacterial family with distinct sporulation behavior and unique specialized metabolism.</title>
        <authorList>
            <person name="Garcia R."/>
            <person name="Popoff A."/>
            <person name="Bader C.D."/>
            <person name="Loehr J."/>
            <person name="Walesch S."/>
            <person name="Walt C."/>
            <person name="Boldt J."/>
            <person name="Bunk B."/>
            <person name="Haeckl F.J.F.P.J."/>
            <person name="Gunesch A.P."/>
            <person name="Birkelbach J."/>
            <person name="Nuebel U."/>
            <person name="Pietschmann T."/>
            <person name="Bach T."/>
            <person name="Mueller R."/>
        </authorList>
    </citation>
    <scope>NUCLEOTIDE SEQUENCE [LARGE SCALE GENOMIC DNA]</scope>
    <source>
        <strain evidence="3 4">MSr12523</strain>
    </source>
</reference>
<dbReference type="InterPro" id="IPR027417">
    <property type="entry name" value="P-loop_NTPase"/>
</dbReference>
<gene>
    <name evidence="3" type="ORF">LZC95_07125</name>
</gene>
<dbReference type="PANTHER" id="PTHR30486">
    <property type="entry name" value="TWITCHING MOTILITY PROTEIN PILT"/>
    <property type="match status" value="1"/>
</dbReference>
<dbReference type="SUPFAM" id="SSF52540">
    <property type="entry name" value="P-loop containing nucleoside triphosphate hydrolases"/>
    <property type="match status" value="1"/>
</dbReference>
<dbReference type="Gene3D" id="3.30.450.370">
    <property type="match status" value="1"/>
</dbReference>
<feature type="domain" description="Bacterial type II secretion system protein E" evidence="2">
    <location>
        <begin position="22"/>
        <end position="299"/>
    </location>
</feature>
<sequence>MSGGFNQIPKEVFEETLLQFFAPIRPFLDDPAVSEVMINGPSQIYIERKGQLTLTEAKFESREHLAAGLRNLAQFVGKHADEFKPILEGRLPDGSRVEAVLPPCAPDGPAIAIRRFFKETLTVERLIGFGALTEDAASALHALVASKLNILVAGGTGSGKTSMLNALSSFIPEGERVVVIEDSRELQLQRQHVVQLEARPGDPKGRGAVSIRDLFKATLRMRPDRIVVGEIRSGEALDLIQAMTSGHGGCLSTLHATYPRDTLSRLETMAMMSDIDMPLVAMRIQLGSAVNLIVQVSRLQDGSRKMTHITEVLGFDPKTDTYITQDVFVRKYQGLGPNGQILSEFVPSGIMPRCLEQVHEHGMDLPACIYDAANAAQGGAQRNGHG</sequence>
<dbReference type="Gene3D" id="3.40.50.300">
    <property type="entry name" value="P-loop containing nucleotide triphosphate hydrolases"/>
    <property type="match status" value="1"/>
</dbReference>
<dbReference type="Proteomes" id="UP001379533">
    <property type="component" value="Chromosome"/>
</dbReference>
<dbReference type="InterPro" id="IPR050921">
    <property type="entry name" value="T4SS_GSP_E_ATPase"/>
</dbReference>
<evidence type="ECO:0000259" key="2">
    <source>
        <dbReference type="Pfam" id="PF00437"/>
    </source>
</evidence>
<comment type="similarity">
    <text evidence="1">Belongs to the GSP E family.</text>
</comment>
<dbReference type="Pfam" id="PF00437">
    <property type="entry name" value="T2SSE"/>
    <property type="match status" value="1"/>
</dbReference>
<organism evidence="3 4">
    <name type="scientific">Pendulispora brunnea</name>
    <dbReference type="NCBI Taxonomy" id="2905690"/>
    <lineage>
        <taxon>Bacteria</taxon>
        <taxon>Pseudomonadati</taxon>
        <taxon>Myxococcota</taxon>
        <taxon>Myxococcia</taxon>
        <taxon>Myxococcales</taxon>
        <taxon>Sorangiineae</taxon>
        <taxon>Pendulisporaceae</taxon>
        <taxon>Pendulispora</taxon>
    </lineage>
</organism>
<dbReference type="CDD" id="cd01130">
    <property type="entry name" value="VirB11-like_ATPase"/>
    <property type="match status" value="1"/>
</dbReference>
<evidence type="ECO:0000313" key="4">
    <source>
        <dbReference type="Proteomes" id="UP001379533"/>
    </source>
</evidence>
<evidence type="ECO:0000313" key="3">
    <source>
        <dbReference type="EMBL" id="WXA96605.1"/>
    </source>
</evidence>
<dbReference type="InterPro" id="IPR001482">
    <property type="entry name" value="T2SS/T4SS_dom"/>
</dbReference>
<evidence type="ECO:0000256" key="1">
    <source>
        <dbReference type="ARBA" id="ARBA00006611"/>
    </source>
</evidence>
<proteinExistence type="inferred from homology"/>